<protein>
    <submittedName>
        <fullName evidence="1">Uncharacterized protein</fullName>
    </submittedName>
</protein>
<keyword evidence="2" id="KW-1185">Reference proteome</keyword>
<dbReference type="Proteomes" id="UP000019184">
    <property type="component" value="Unassembled WGS sequence"/>
</dbReference>
<sequence length="361" mass="39922">MLVLAYLVEDLEDERLQRFLVVTTAENTIKELKEGSTTVHEALLRGSMWLVDVDMTDARPRRAFGIQPAQLPPDALPESGTMLLPQLEPALRVKLKGDQIRAGSVPAAALGSVADIAQTALKPIFEWLARDQRADNSGRLPEWLRALYGLSLQRLGYGSLDLSFHAPRTPDETQAVLPLGDGELSSRQALRTHGWSLLKAGLDWAVSPTEDFKHAGEESLAILEALRRLAPASTGPVTTVEVSGTMLGYLRQPYRLTRASSKKIRTALTELKQQHAVQLRLFEGRIRNLDLDLLTLILRDDPGELGDIQLVLEDGSFYEAAREAHYHELGVKIAARSTDGKTWIIVDLEFIPGQLISLDET</sequence>
<comment type="caution">
    <text evidence="1">The sequence shown here is derived from an EMBL/GenBank/DDBJ whole genome shotgun (WGS) entry which is preliminary data.</text>
</comment>
<evidence type="ECO:0000313" key="1">
    <source>
        <dbReference type="EMBL" id="CDH44785.1"/>
    </source>
</evidence>
<dbReference type="RefSeq" id="WP_034431965.1">
    <property type="nucleotide sequence ID" value="NZ_CBTK010000099.1"/>
</dbReference>
<reference evidence="1 2" key="1">
    <citation type="journal article" date="2014" name="ISME J.">
        <title>Candidatus Competibacter-lineage genomes retrieved from metagenomes reveal functional metabolic diversity.</title>
        <authorList>
            <person name="McIlroy S.J."/>
            <person name="Albertsen M."/>
            <person name="Andresen E.K."/>
            <person name="Saunders A.M."/>
            <person name="Kristiansen R."/>
            <person name="Stokholm-Bjerregaard M."/>
            <person name="Nielsen K.L."/>
            <person name="Nielsen P.H."/>
        </authorList>
    </citation>
    <scope>NUCLEOTIDE SEQUENCE [LARGE SCALE GENOMIC DNA]</scope>
    <source>
        <strain evidence="1 2">Run_B_J11</strain>
    </source>
</reference>
<dbReference type="EMBL" id="CBTK010000099">
    <property type="protein sequence ID" value="CDH44785.1"/>
    <property type="molecule type" value="Genomic_DNA"/>
</dbReference>
<organism evidence="1 2">
    <name type="scientific">Candidatus Contendobacter odensis Run_B_J11</name>
    <dbReference type="NCBI Taxonomy" id="1400861"/>
    <lineage>
        <taxon>Bacteria</taxon>
        <taxon>Pseudomonadati</taxon>
        <taxon>Pseudomonadota</taxon>
        <taxon>Gammaproteobacteria</taxon>
        <taxon>Candidatus Competibacteraceae</taxon>
        <taxon>Candidatus Contendibacter</taxon>
    </lineage>
</organism>
<name>A0A7U7GAD7_9GAMM</name>
<dbReference type="AlphaFoldDB" id="A0A7U7GAD7"/>
<evidence type="ECO:0000313" key="2">
    <source>
        <dbReference type="Proteomes" id="UP000019184"/>
    </source>
</evidence>
<dbReference type="OrthoDB" id="9157229at2"/>
<proteinExistence type="predicted"/>
<accession>A0A7U7GAD7</accession>
<gene>
    <name evidence="1" type="ORF">BN874_1880012</name>
</gene>